<organism evidence="2 3">
    <name type="scientific">Leptospira jelokensis</name>
    <dbReference type="NCBI Taxonomy" id="2484931"/>
    <lineage>
        <taxon>Bacteria</taxon>
        <taxon>Pseudomonadati</taxon>
        <taxon>Spirochaetota</taxon>
        <taxon>Spirochaetia</taxon>
        <taxon>Leptospirales</taxon>
        <taxon>Leptospiraceae</taxon>
        <taxon>Leptospira</taxon>
    </lineage>
</organism>
<feature type="region of interest" description="Disordered" evidence="1">
    <location>
        <begin position="33"/>
        <end position="59"/>
    </location>
</feature>
<dbReference type="AlphaFoldDB" id="A0A4Z1A918"/>
<dbReference type="Proteomes" id="UP000297567">
    <property type="component" value="Unassembled WGS sequence"/>
</dbReference>
<protein>
    <recommendedName>
        <fullName evidence="4">Aspartyl protease</fullName>
    </recommendedName>
</protein>
<comment type="caution">
    <text evidence="2">The sequence shown here is derived from an EMBL/GenBank/DDBJ whole genome shotgun (WGS) entry which is preliminary data.</text>
</comment>
<proteinExistence type="predicted"/>
<evidence type="ECO:0000313" key="2">
    <source>
        <dbReference type="EMBL" id="TGL72318.1"/>
    </source>
</evidence>
<keyword evidence="3" id="KW-1185">Reference proteome</keyword>
<feature type="compositionally biased region" description="Polar residues" evidence="1">
    <location>
        <begin position="33"/>
        <end position="56"/>
    </location>
</feature>
<dbReference type="RefSeq" id="WP_135641237.1">
    <property type="nucleotide sequence ID" value="NZ_RQGH01000011.1"/>
</dbReference>
<evidence type="ECO:0008006" key="4">
    <source>
        <dbReference type="Google" id="ProtNLM"/>
    </source>
</evidence>
<dbReference type="EMBL" id="RQGH01000011">
    <property type="protein sequence ID" value="TGL72318.1"/>
    <property type="molecule type" value="Genomic_DNA"/>
</dbReference>
<sequence length="310" mass="34841">MPTLSLYQKIGVVVLCLGVGDCFPNPTQNISLNDPKSQILNQSPSPTNKSSKNFSFPRTLPPHTKVQVLDTGMSLLLLGFQSEEGEKVSFLWDTGSDISFYEGSDPSQTKEFQIGEKKLRLRKGEGILPKGIQGLLGQDAFQGSCVFWDEGLLYWFSSDSPFCDHPDAYVGTQLKYLSTKQKGEHFFVQFEYPKSFVSFAHLDTGATLSILPKAGGEDSLGEKRVFRPGGTILTLEHWKAKETLTLRCKSGFREEYQNVEFLTGISLENFHLSGDKDKEEVWVIGLGVLRTRPLFWDFSRKRIGIIHQEN</sequence>
<evidence type="ECO:0000256" key="1">
    <source>
        <dbReference type="SAM" id="MobiDB-lite"/>
    </source>
</evidence>
<gene>
    <name evidence="2" type="ORF">EHQ62_05700</name>
</gene>
<accession>A0A4Z1A918</accession>
<name>A0A4Z1A918_9LEPT</name>
<reference evidence="2" key="1">
    <citation type="journal article" date="2019" name="PLoS Negl. Trop. Dis.">
        <title>Revisiting the worldwide diversity of Leptospira species in the environment.</title>
        <authorList>
            <person name="Vincent A.T."/>
            <person name="Schiettekatte O."/>
            <person name="Bourhy P."/>
            <person name="Veyrier F.J."/>
            <person name="Picardeau M."/>
        </authorList>
    </citation>
    <scope>NUCLEOTIDE SEQUENCE [LARGE SCALE GENOMIC DNA]</scope>
    <source>
        <strain evidence="2">201702451</strain>
    </source>
</reference>
<evidence type="ECO:0000313" key="3">
    <source>
        <dbReference type="Proteomes" id="UP000297567"/>
    </source>
</evidence>